<name>A0A2Z5TYV5_9STRE</name>
<protein>
    <submittedName>
        <fullName evidence="1">Uncharacterized protein</fullName>
    </submittedName>
</protein>
<dbReference type="RefSeq" id="WP_308938256.1">
    <property type="nucleotide sequence ID" value="NZ_JAVIBU010000005.1"/>
</dbReference>
<dbReference type="KEGG" id="srq:SR187_9455"/>
<gene>
    <name evidence="1" type="ORF">SR187_9455</name>
</gene>
<proteinExistence type="predicted"/>
<evidence type="ECO:0000313" key="1">
    <source>
        <dbReference type="EMBL" id="BBA93492.1"/>
    </source>
</evidence>
<dbReference type="AlphaFoldDB" id="A0A2Z5TYV5"/>
<organism evidence="1 2">
    <name type="scientific">Streptococcus ruminantium</name>
    <dbReference type="NCBI Taxonomy" id="1917441"/>
    <lineage>
        <taxon>Bacteria</taxon>
        <taxon>Bacillati</taxon>
        <taxon>Bacillota</taxon>
        <taxon>Bacilli</taxon>
        <taxon>Lactobacillales</taxon>
        <taxon>Streptococcaceae</taxon>
        <taxon>Streptococcus</taxon>
    </lineage>
</organism>
<dbReference type="EMBL" id="AP018400">
    <property type="protein sequence ID" value="BBA93492.1"/>
    <property type="molecule type" value="Genomic_DNA"/>
</dbReference>
<sequence>MFKVKDILGLIKSRQQIIADESQKRQKIRQQFSTKILFESVNGDTK</sequence>
<evidence type="ECO:0000313" key="2">
    <source>
        <dbReference type="Proteomes" id="UP000269331"/>
    </source>
</evidence>
<dbReference type="Proteomes" id="UP000269331">
    <property type="component" value="Chromosome"/>
</dbReference>
<accession>A0A2Z5TYV5</accession>
<reference evidence="1 2" key="1">
    <citation type="journal article" date="2018" name="Genome Biol. Evol.">
        <title>Complete Genome Sequence of Streptococcus ruminantium sp. nov. GUT-187T (=DSM 104980T =JCM 31869T), the Type Strain of S. ruminantium, and Comparison with Genome Sequences of Streptococcus suis Strains.</title>
        <authorList>
            <person name="Tohya M."/>
            <person name="Sekizaki T."/>
            <person name="Miyoshi-Akiyama T."/>
        </authorList>
    </citation>
    <scope>NUCLEOTIDE SEQUENCE [LARGE SCALE GENOMIC DNA]</scope>
    <source>
        <strain evidence="1 2">GUT187T</strain>
    </source>
</reference>